<dbReference type="OrthoDB" id="2789670at2759"/>
<dbReference type="InParanoid" id="A0A2J6SWA0"/>
<dbReference type="Gene3D" id="1.10.630.10">
    <property type="entry name" value="Cytochrome P450"/>
    <property type="match status" value="1"/>
</dbReference>
<dbReference type="SUPFAM" id="SSF48264">
    <property type="entry name" value="Cytochrome P450"/>
    <property type="match status" value="1"/>
</dbReference>
<evidence type="ECO:0008006" key="3">
    <source>
        <dbReference type="Google" id="ProtNLM"/>
    </source>
</evidence>
<dbReference type="GeneID" id="36596914"/>
<dbReference type="RefSeq" id="XP_024731959.1">
    <property type="nucleotide sequence ID" value="XM_024888838.1"/>
</dbReference>
<name>A0A2J6SWA0_9HELO</name>
<dbReference type="InterPro" id="IPR036396">
    <property type="entry name" value="Cyt_P450_sf"/>
</dbReference>
<evidence type="ECO:0000313" key="2">
    <source>
        <dbReference type="Proteomes" id="UP000235371"/>
    </source>
</evidence>
<accession>A0A2J6SWA0</accession>
<dbReference type="GO" id="GO:0005506">
    <property type="term" value="F:iron ion binding"/>
    <property type="evidence" value="ECO:0007669"/>
    <property type="project" value="InterPro"/>
</dbReference>
<dbReference type="GO" id="GO:0016705">
    <property type="term" value="F:oxidoreductase activity, acting on paired donors, with incorporation or reduction of molecular oxygen"/>
    <property type="evidence" value="ECO:0007669"/>
    <property type="project" value="InterPro"/>
</dbReference>
<dbReference type="EMBL" id="KZ613856">
    <property type="protein sequence ID" value="PMD55055.1"/>
    <property type="molecule type" value="Genomic_DNA"/>
</dbReference>
<sequence length="92" mass="10568">MGVGGNGEEVVRWDGKQEIEDLVPFSVGRRDCIRRHLAVAEMKTFIARLVGGGFEVEIEGEERIRWGDNVVSYYESDIPLRISKRVERTRDM</sequence>
<dbReference type="GO" id="GO:0004497">
    <property type="term" value="F:monooxygenase activity"/>
    <property type="evidence" value="ECO:0007669"/>
    <property type="project" value="InterPro"/>
</dbReference>
<dbReference type="Proteomes" id="UP000235371">
    <property type="component" value="Unassembled WGS sequence"/>
</dbReference>
<gene>
    <name evidence="1" type="ORF">K444DRAFT_96096</name>
</gene>
<dbReference type="AlphaFoldDB" id="A0A2J6SWA0"/>
<keyword evidence="2" id="KW-1185">Reference proteome</keyword>
<dbReference type="Pfam" id="PF00067">
    <property type="entry name" value="p450"/>
    <property type="match status" value="1"/>
</dbReference>
<protein>
    <recommendedName>
        <fullName evidence="3">Cytochrome P450</fullName>
    </recommendedName>
</protein>
<dbReference type="InterPro" id="IPR001128">
    <property type="entry name" value="Cyt_P450"/>
</dbReference>
<reference evidence="1 2" key="1">
    <citation type="submission" date="2016-04" db="EMBL/GenBank/DDBJ databases">
        <title>A degradative enzymes factory behind the ericoid mycorrhizal symbiosis.</title>
        <authorList>
            <consortium name="DOE Joint Genome Institute"/>
            <person name="Martino E."/>
            <person name="Morin E."/>
            <person name="Grelet G."/>
            <person name="Kuo A."/>
            <person name="Kohler A."/>
            <person name="Daghino S."/>
            <person name="Barry K."/>
            <person name="Choi C."/>
            <person name="Cichocki N."/>
            <person name="Clum A."/>
            <person name="Copeland A."/>
            <person name="Hainaut M."/>
            <person name="Haridas S."/>
            <person name="Labutti K."/>
            <person name="Lindquist E."/>
            <person name="Lipzen A."/>
            <person name="Khouja H.-R."/>
            <person name="Murat C."/>
            <person name="Ohm R."/>
            <person name="Olson A."/>
            <person name="Spatafora J."/>
            <person name="Veneault-Fourrey C."/>
            <person name="Henrissat B."/>
            <person name="Grigoriev I."/>
            <person name="Martin F."/>
            <person name="Perotto S."/>
        </authorList>
    </citation>
    <scope>NUCLEOTIDE SEQUENCE [LARGE SCALE GENOMIC DNA]</scope>
    <source>
        <strain evidence="1 2">E</strain>
    </source>
</reference>
<proteinExistence type="predicted"/>
<organism evidence="1 2">
    <name type="scientific">Hyaloscypha bicolor E</name>
    <dbReference type="NCBI Taxonomy" id="1095630"/>
    <lineage>
        <taxon>Eukaryota</taxon>
        <taxon>Fungi</taxon>
        <taxon>Dikarya</taxon>
        <taxon>Ascomycota</taxon>
        <taxon>Pezizomycotina</taxon>
        <taxon>Leotiomycetes</taxon>
        <taxon>Helotiales</taxon>
        <taxon>Hyaloscyphaceae</taxon>
        <taxon>Hyaloscypha</taxon>
        <taxon>Hyaloscypha bicolor</taxon>
    </lineage>
</organism>
<evidence type="ECO:0000313" key="1">
    <source>
        <dbReference type="EMBL" id="PMD55055.1"/>
    </source>
</evidence>
<dbReference type="GO" id="GO:0020037">
    <property type="term" value="F:heme binding"/>
    <property type="evidence" value="ECO:0007669"/>
    <property type="project" value="InterPro"/>
</dbReference>